<dbReference type="EMBL" id="CAIX01000084">
    <property type="protein sequence ID" value="CCI44936.1"/>
    <property type="molecule type" value="Genomic_DNA"/>
</dbReference>
<dbReference type="PANTHER" id="PTHR39200">
    <property type="entry name" value="HYPOTHETICAL EXPORTED PROTEIN"/>
    <property type="match status" value="1"/>
</dbReference>
<evidence type="ECO:0000313" key="5">
    <source>
        <dbReference type="Proteomes" id="UP000053237"/>
    </source>
</evidence>
<keyword evidence="1" id="KW-1133">Transmembrane helix</keyword>
<keyword evidence="5" id="KW-1185">Reference proteome</keyword>
<dbReference type="InParanoid" id="A0A024GDK9"/>
<dbReference type="AlphaFoldDB" id="A0A024GDK9"/>
<reference evidence="4 5" key="1">
    <citation type="submission" date="2012-05" db="EMBL/GenBank/DDBJ databases">
        <title>Recombination and specialization in a pathogen metapopulation.</title>
        <authorList>
            <person name="Gardiner A."/>
            <person name="Kemen E."/>
            <person name="Schultz-Larsen T."/>
            <person name="MacLean D."/>
            <person name="Van Oosterhout C."/>
            <person name="Jones J.D.G."/>
        </authorList>
    </citation>
    <scope>NUCLEOTIDE SEQUENCE [LARGE SCALE GENOMIC DNA]</scope>
    <source>
        <strain evidence="4 5">Ac Nc2</strain>
    </source>
</reference>
<gene>
    <name evidence="4" type="ORF">BN9_057830</name>
</gene>
<dbReference type="Gene3D" id="2.160.20.120">
    <property type="match status" value="1"/>
</dbReference>
<dbReference type="PANTHER" id="PTHR39200:SF1">
    <property type="entry name" value="AUTO-TRANSPORTER ADHESIN HEAD GIN DOMAIN-CONTAINING PROTEIN-RELATED"/>
    <property type="match status" value="1"/>
</dbReference>
<evidence type="ECO:0000313" key="4">
    <source>
        <dbReference type="EMBL" id="CCI44936.1"/>
    </source>
</evidence>
<dbReference type="Pfam" id="PF10988">
    <property type="entry name" value="DUF2807"/>
    <property type="match status" value="1"/>
</dbReference>
<dbReference type="InterPro" id="IPR021255">
    <property type="entry name" value="DUF2807"/>
</dbReference>
<accession>A0A024GDK9</accession>
<feature type="signal peptide" evidence="2">
    <location>
        <begin position="1"/>
        <end position="25"/>
    </location>
</feature>
<keyword evidence="1" id="KW-0812">Transmembrane</keyword>
<feature type="transmembrane region" description="Helical" evidence="1">
    <location>
        <begin position="453"/>
        <end position="475"/>
    </location>
</feature>
<keyword evidence="1" id="KW-0472">Membrane</keyword>
<evidence type="ECO:0000259" key="3">
    <source>
        <dbReference type="Pfam" id="PF10988"/>
    </source>
</evidence>
<dbReference type="OrthoDB" id="79818at2759"/>
<organism evidence="4 5">
    <name type="scientific">Albugo candida</name>
    <dbReference type="NCBI Taxonomy" id="65357"/>
    <lineage>
        <taxon>Eukaryota</taxon>
        <taxon>Sar</taxon>
        <taxon>Stramenopiles</taxon>
        <taxon>Oomycota</taxon>
        <taxon>Peronosporomycetes</taxon>
        <taxon>Albuginales</taxon>
        <taxon>Albuginaceae</taxon>
        <taxon>Albugo</taxon>
    </lineage>
</organism>
<name>A0A024GDK9_9STRA</name>
<feature type="domain" description="Putative auto-transporter adhesin head GIN" evidence="3">
    <location>
        <begin position="236"/>
        <end position="358"/>
    </location>
</feature>
<evidence type="ECO:0000256" key="2">
    <source>
        <dbReference type="SAM" id="SignalP"/>
    </source>
</evidence>
<dbReference type="Proteomes" id="UP000053237">
    <property type="component" value="Unassembled WGS sequence"/>
</dbReference>
<comment type="caution">
    <text evidence="4">The sequence shown here is derived from an EMBL/GenBank/DDBJ whole genome shotgun (WGS) entry which is preliminary data.</text>
</comment>
<sequence length="506" mass="55168">MRANANAVIPVLFLALIHLFIPSSALRFDNSTIRTSSTKLGDVSLLEQIWTIYREHDSESVTELQVALPARVFIKSDSDSKTQLHALPNPLMQNQKGPSDPDESIIGHVRVLSTSEDILRLIIVTDIPNSLSMGVSVQLKNTAATVRGALLTEIFLHQDSLSRIENFGIGDISIASNVLVNGNAVVSYFGVHSSGNLQLNAAKQYPVFKELTLEASGSGQLAFEANVLTLVEDLKIRTSEDGTITLIGQDQIVTQTVDVQSKSSARTYIAGGKKLQADQQLNIASSGSGNIAIVSVDLPGECHNEKITIDGKGSVNLESFVSDETHATLSNDGDLTVQTRQLLQATITGSGKVYYVNDKPQEIKSSASWYFWRKGGVQHKSSVSAQQLETISWVDCVPLMISLVLATNTENKGGTQLPRIEHYSVNPSALDNMQLGSADGHEGETSWMNSWKWLMVIGACVASASVLVIGTIHAVQYHRRRAYEPLLARLRAHPFVYTEQPELRHD</sequence>
<keyword evidence="2" id="KW-0732">Signal</keyword>
<protein>
    <recommendedName>
        <fullName evidence="3">Putative auto-transporter adhesin head GIN domain-containing protein</fullName>
    </recommendedName>
</protein>
<evidence type="ECO:0000256" key="1">
    <source>
        <dbReference type="SAM" id="Phobius"/>
    </source>
</evidence>
<feature type="chain" id="PRO_5001532397" description="Putative auto-transporter adhesin head GIN domain-containing protein" evidence="2">
    <location>
        <begin position="26"/>
        <end position="506"/>
    </location>
</feature>
<proteinExistence type="predicted"/>